<proteinExistence type="predicted"/>
<dbReference type="Pfam" id="PF13650">
    <property type="entry name" value="Asp_protease_2"/>
    <property type="match status" value="1"/>
</dbReference>
<organism evidence="1">
    <name type="scientific">uncultured bacterium contig00039</name>
    <dbReference type="NCBI Taxonomy" id="1181527"/>
    <lineage>
        <taxon>Bacteria</taxon>
        <taxon>environmental samples</taxon>
    </lineage>
</organism>
<dbReference type="SUPFAM" id="SSF50630">
    <property type="entry name" value="Acid proteases"/>
    <property type="match status" value="1"/>
</dbReference>
<protein>
    <recommendedName>
        <fullName evidence="2">Aspartyl protease</fullName>
    </recommendedName>
</protein>
<evidence type="ECO:0008006" key="2">
    <source>
        <dbReference type="Google" id="ProtNLM"/>
    </source>
</evidence>
<dbReference type="AlphaFoldDB" id="A0A806KKT7"/>
<sequence length="136" mass="14633">MGNVYAEITVTNKSDMIRARDGTIAEKDIRSVTLTALVDTGSTTLVINDEICRQLGLDIVGTRTANLAGGGKGTCKITDSVQIQWKDRFATVDAIVFPEGKPLLGVIPLEFMDLIVDPICRELVGAHGDQAILMVM</sequence>
<dbReference type="EMBL" id="JQ844252">
    <property type="protein sequence ID" value="AGS53790.1"/>
    <property type="molecule type" value="Genomic_DNA"/>
</dbReference>
<evidence type="ECO:0000313" key="1">
    <source>
        <dbReference type="EMBL" id="AGS53790.1"/>
    </source>
</evidence>
<name>A0A806KKT7_9BACT</name>
<dbReference type="InterPro" id="IPR021109">
    <property type="entry name" value="Peptidase_aspartic_dom_sf"/>
</dbReference>
<reference evidence="1" key="1">
    <citation type="submission" date="2012-03" db="EMBL/GenBank/DDBJ databases">
        <title>Functional metagenomics reveals considerable lignocellulase gene clusters in the gut microbiome of a wood-feeding higher termite.</title>
        <authorList>
            <person name="Liu N."/>
        </authorList>
    </citation>
    <scope>NUCLEOTIDE SEQUENCE</scope>
</reference>
<accession>A0A806KKT7</accession>
<dbReference type="Gene3D" id="2.40.70.10">
    <property type="entry name" value="Acid Proteases"/>
    <property type="match status" value="1"/>
</dbReference>